<feature type="compositionally biased region" description="Low complexity" evidence="1">
    <location>
        <begin position="11"/>
        <end position="21"/>
    </location>
</feature>
<feature type="compositionally biased region" description="Polar residues" evidence="1">
    <location>
        <begin position="295"/>
        <end position="306"/>
    </location>
</feature>
<feature type="compositionally biased region" description="Polar residues" evidence="1">
    <location>
        <begin position="1"/>
        <end position="10"/>
    </location>
</feature>
<feature type="compositionally biased region" description="Low complexity" evidence="1">
    <location>
        <begin position="104"/>
        <end position="121"/>
    </location>
</feature>
<accession>A0A8H6ZFY5</accession>
<feature type="region of interest" description="Disordered" evidence="1">
    <location>
        <begin position="529"/>
        <end position="574"/>
    </location>
</feature>
<reference evidence="2" key="1">
    <citation type="submission" date="2020-05" db="EMBL/GenBank/DDBJ databases">
        <title>Mycena genomes resolve the evolution of fungal bioluminescence.</title>
        <authorList>
            <person name="Tsai I.J."/>
        </authorList>
    </citation>
    <scope>NUCLEOTIDE SEQUENCE</scope>
    <source>
        <strain evidence="2">160909Yilan</strain>
    </source>
</reference>
<name>A0A8H6ZFY5_9AGAR</name>
<protein>
    <submittedName>
        <fullName evidence="2">Uncharacterized protein</fullName>
    </submittedName>
</protein>
<feature type="region of interest" description="Disordered" evidence="1">
    <location>
        <begin position="81"/>
        <end position="152"/>
    </location>
</feature>
<evidence type="ECO:0000313" key="3">
    <source>
        <dbReference type="Proteomes" id="UP000623467"/>
    </source>
</evidence>
<dbReference type="AlphaFoldDB" id="A0A8H6ZFY5"/>
<dbReference type="EMBL" id="JACAZH010000001">
    <property type="protein sequence ID" value="KAF7378273.1"/>
    <property type="molecule type" value="Genomic_DNA"/>
</dbReference>
<sequence length="589" mass="61990">MQDMSASVSNSAGAAPSPSERPAAEEGTKGARVSLGIYSFAVPLFARPDLTNQIQDKSASASIFAGVYPPVARRRKVPQLGSLPLPTRDLDNTSSPLFSPPPLRRTSSAVTSTANLQAQLPQPQPQPQPKFPNKSKSPPGPVGNLKSKSTANKDAEVPVRGAFPSAAGAIVCTICTAISLRKGHRFPCPPPPPSDNATAGGGAQMQPVVEPSVSERILLRGEREREREGENTPILAEGSRPDVEMQDVSVDQNTANVAKPVGCSEVKAIKEEIAALSENVQPDLDSDDDLVLLYPQSSPVQPRSPTSRVSPPHPLLRSRSESPSDSDSDSSRSSSPPMLSLSTARFPSENPHARPPSPAVSKPHYMPGWDSSSPSQSTPPLPPPTSASSFASTSTTTSTATAVTSTAVSELSAPQSLVELAADPAFLTRLVDSWQELRTEVSALREELRSRAESESGDAAMTARLEERVRKLEGERGSASISQARPPAIPSRISESVSVALQFQSNAAAAGAPMHWHPLQHLIAGDGIEDGGDGNTQMFDVQRSAEGPRATATTQRGISGLGGPGFSGSEVLLPPRSRKFREGVRLGSV</sequence>
<feature type="region of interest" description="Disordered" evidence="1">
    <location>
        <begin position="280"/>
        <end position="412"/>
    </location>
</feature>
<feature type="region of interest" description="Disordered" evidence="1">
    <location>
        <begin position="186"/>
        <end position="243"/>
    </location>
</feature>
<feature type="region of interest" description="Disordered" evidence="1">
    <location>
        <begin position="1"/>
        <end position="29"/>
    </location>
</feature>
<proteinExistence type="predicted"/>
<feature type="compositionally biased region" description="Basic and acidic residues" evidence="1">
    <location>
        <begin position="217"/>
        <end position="230"/>
    </location>
</feature>
<comment type="caution">
    <text evidence="2">The sequence shown here is derived from an EMBL/GenBank/DDBJ whole genome shotgun (WGS) entry which is preliminary data.</text>
</comment>
<organism evidence="2 3">
    <name type="scientific">Mycena sanguinolenta</name>
    <dbReference type="NCBI Taxonomy" id="230812"/>
    <lineage>
        <taxon>Eukaryota</taxon>
        <taxon>Fungi</taxon>
        <taxon>Dikarya</taxon>
        <taxon>Basidiomycota</taxon>
        <taxon>Agaricomycotina</taxon>
        <taxon>Agaricomycetes</taxon>
        <taxon>Agaricomycetidae</taxon>
        <taxon>Agaricales</taxon>
        <taxon>Marasmiineae</taxon>
        <taxon>Mycenaceae</taxon>
        <taxon>Mycena</taxon>
    </lineage>
</organism>
<evidence type="ECO:0000256" key="1">
    <source>
        <dbReference type="SAM" id="MobiDB-lite"/>
    </source>
</evidence>
<keyword evidence="3" id="KW-1185">Reference proteome</keyword>
<gene>
    <name evidence="2" type="ORF">MSAN_00252700</name>
</gene>
<evidence type="ECO:0000313" key="2">
    <source>
        <dbReference type="EMBL" id="KAF7378273.1"/>
    </source>
</evidence>
<feature type="compositionally biased region" description="Low complexity" evidence="1">
    <location>
        <begin position="307"/>
        <end position="342"/>
    </location>
</feature>
<feature type="compositionally biased region" description="Low complexity" evidence="1">
    <location>
        <begin position="386"/>
        <end position="412"/>
    </location>
</feature>
<dbReference type="Proteomes" id="UP000623467">
    <property type="component" value="Unassembled WGS sequence"/>
</dbReference>